<keyword evidence="2" id="KW-1185">Reference proteome</keyword>
<dbReference type="AlphaFoldDB" id="A0A8X6YAL4"/>
<evidence type="ECO:0000313" key="1">
    <source>
        <dbReference type="EMBL" id="GFY67232.1"/>
    </source>
</evidence>
<name>A0A8X6YAL4_9ARAC</name>
<proteinExistence type="predicted"/>
<dbReference type="Proteomes" id="UP000886998">
    <property type="component" value="Unassembled WGS sequence"/>
</dbReference>
<protein>
    <submittedName>
        <fullName evidence="1">Uncharacterized protein</fullName>
    </submittedName>
</protein>
<organism evidence="1 2">
    <name type="scientific">Trichonephila inaurata madagascariensis</name>
    <dbReference type="NCBI Taxonomy" id="2747483"/>
    <lineage>
        <taxon>Eukaryota</taxon>
        <taxon>Metazoa</taxon>
        <taxon>Ecdysozoa</taxon>
        <taxon>Arthropoda</taxon>
        <taxon>Chelicerata</taxon>
        <taxon>Arachnida</taxon>
        <taxon>Araneae</taxon>
        <taxon>Araneomorphae</taxon>
        <taxon>Entelegynae</taxon>
        <taxon>Araneoidea</taxon>
        <taxon>Nephilidae</taxon>
        <taxon>Trichonephila</taxon>
        <taxon>Trichonephila inaurata</taxon>
    </lineage>
</organism>
<dbReference type="EMBL" id="BMAV01016469">
    <property type="protein sequence ID" value="GFY67232.1"/>
    <property type="molecule type" value="Genomic_DNA"/>
</dbReference>
<accession>A0A8X6YAL4</accession>
<sequence length="114" mass="13497">MKLAKEGESYSDCYNRIQNNPALKRQLQTLWKEFLDTASEDIILVYTCQTYYWFHTIEFANCFRIGVYYIPFNLIHAYANGRNPRIEFPPKKWSGYNTLLTEQCPWQLDVGNGL</sequence>
<reference evidence="1" key="1">
    <citation type="submission" date="2020-08" db="EMBL/GenBank/DDBJ databases">
        <title>Multicomponent nature underlies the extraordinary mechanical properties of spider dragline silk.</title>
        <authorList>
            <person name="Kono N."/>
            <person name="Nakamura H."/>
            <person name="Mori M."/>
            <person name="Yoshida Y."/>
            <person name="Ohtoshi R."/>
            <person name="Malay A.D."/>
            <person name="Moran D.A.P."/>
            <person name="Tomita M."/>
            <person name="Numata K."/>
            <person name="Arakawa K."/>
        </authorList>
    </citation>
    <scope>NUCLEOTIDE SEQUENCE</scope>
</reference>
<evidence type="ECO:0000313" key="2">
    <source>
        <dbReference type="Proteomes" id="UP000886998"/>
    </source>
</evidence>
<gene>
    <name evidence="1" type="primary">AVEN_194363_1</name>
    <name evidence="1" type="ORF">TNIN_228311</name>
</gene>
<dbReference type="OrthoDB" id="6433105at2759"/>
<comment type="caution">
    <text evidence="1">The sequence shown here is derived from an EMBL/GenBank/DDBJ whole genome shotgun (WGS) entry which is preliminary data.</text>
</comment>